<dbReference type="Proteomes" id="UP000503349">
    <property type="component" value="Chromosome 17"/>
</dbReference>
<reference evidence="2" key="2">
    <citation type="submission" date="2019-02" db="EMBL/GenBank/DDBJ databases">
        <title>Opniocepnalus argus Var Kimnra genome.</title>
        <authorList>
            <person name="Zhou C."/>
            <person name="Xiao S."/>
        </authorList>
    </citation>
    <scope>NUCLEOTIDE SEQUENCE [LARGE SCALE GENOMIC DNA]</scope>
</reference>
<evidence type="ECO:0000313" key="2">
    <source>
        <dbReference type="Proteomes" id="UP000503349"/>
    </source>
</evidence>
<organism evidence="1 2">
    <name type="scientific">Channa argus</name>
    <name type="common">Northern snakehead</name>
    <name type="synonym">Ophicephalus argus</name>
    <dbReference type="NCBI Taxonomy" id="215402"/>
    <lineage>
        <taxon>Eukaryota</taxon>
        <taxon>Metazoa</taxon>
        <taxon>Chordata</taxon>
        <taxon>Craniata</taxon>
        <taxon>Vertebrata</taxon>
        <taxon>Euteleostomi</taxon>
        <taxon>Actinopterygii</taxon>
        <taxon>Neopterygii</taxon>
        <taxon>Teleostei</taxon>
        <taxon>Neoteleostei</taxon>
        <taxon>Acanthomorphata</taxon>
        <taxon>Anabantaria</taxon>
        <taxon>Anabantiformes</taxon>
        <taxon>Channoidei</taxon>
        <taxon>Channidae</taxon>
        <taxon>Channa</taxon>
    </lineage>
</organism>
<protein>
    <submittedName>
        <fullName evidence="1">Uncharacterized protein</fullName>
    </submittedName>
</protein>
<gene>
    <name evidence="1" type="ORF">EXN66_Car017837</name>
</gene>
<evidence type="ECO:0000313" key="1">
    <source>
        <dbReference type="EMBL" id="KAF3702149.1"/>
    </source>
</evidence>
<name>A0A6G1QID5_CHAAH</name>
<proteinExistence type="predicted"/>
<reference evidence="1 2" key="1">
    <citation type="submission" date="2019-02" db="EMBL/GenBank/DDBJ databases">
        <title>Opniocepnalus argus genome.</title>
        <authorList>
            <person name="Zhou C."/>
            <person name="Xiao S."/>
        </authorList>
    </citation>
    <scope>NUCLEOTIDE SEQUENCE [LARGE SCALE GENOMIC DNA]</scope>
    <source>
        <strain evidence="1">OARG1902GOOAL</strain>
        <tissue evidence="1">Muscle</tissue>
    </source>
</reference>
<accession>A0A6G1QID5</accession>
<keyword evidence="2" id="KW-1185">Reference proteome</keyword>
<dbReference type="EMBL" id="CM015728">
    <property type="protein sequence ID" value="KAF3702149.1"/>
    <property type="molecule type" value="Genomic_DNA"/>
</dbReference>
<sequence>MYVLCLGRCTSCQNISPPVRPVSQVQKIKNNSKKELSEYLGARANIPQSNDSREERLQCMLWPFKYL</sequence>
<dbReference type="AlphaFoldDB" id="A0A6G1QID5"/>